<feature type="compositionally biased region" description="Basic residues" evidence="1">
    <location>
        <begin position="29"/>
        <end position="39"/>
    </location>
</feature>
<gene>
    <name evidence="2" type="ORF">SAM23877_5537</name>
</gene>
<sequence length="39" mass="3772">MPVPAGAGGGEAPPGLRAATATTGAILRRGWKSPRAKSG</sequence>
<dbReference type="Proteomes" id="UP000061018">
    <property type="component" value="Chromosome"/>
</dbReference>
<feature type="compositionally biased region" description="Gly residues" evidence="1">
    <location>
        <begin position="1"/>
        <end position="12"/>
    </location>
</feature>
<protein>
    <submittedName>
        <fullName evidence="2">Uncharacterized protein</fullName>
    </submittedName>
</protein>
<evidence type="ECO:0000256" key="1">
    <source>
        <dbReference type="SAM" id="MobiDB-lite"/>
    </source>
</evidence>
<dbReference type="EMBL" id="CP012382">
    <property type="protein sequence ID" value="AKZ58582.1"/>
    <property type="molecule type" value="Genomic_DNA"/>
</dbReference>
<accession>A0A0K2B0H3</accession>
<name>A0A0K2B0H3_STRA7</name>
<dbReference type="KEGG" id="samb:SAM23877_5537"/>
<organism evidence="2 3">
    <name type="scientific">Streptomyces ambofaciens (strain ATCC 23877 / 3486 / DSM 40053 / JCM 4204 / NBRC 12836 / NRRL B-2516)</name>
    <dbReference type="NCBI Taxonomy" id="278992"/>
    <lineage>
        <taxon>Bacteria</taxon>
        <taxon>Bacillati</taxon>
        <taxon>Actinomycetota</taxon>
        <taxon>Actinomycetes</taxon>
        <taxon>Kitasatosporales</taxon>
        <taxon>Streptomycetaceae</taxon>
        <taxon>Streptomyces</taxon>
    </lineage>
</organism>
<proteinExistence type="predicted"/>
<dbReference type="AlphaFoldDB" id="A0A0K2B0H3"/>
<feature type="region of interest" description="Disordered" evidence="1">
    <location>
        <begin position="1"/>
        <end position="39"/>
    </location>
</feature>
<evidence type="ECO:0000313" key="3">
    <source>
        <dbReference type="Proteomes" id="UP000061018"/>
    </source>
</evidence>
<reference evidence="3" key="1">
    <citation type="journal article" date="2015" name="J. Biotechnol.">
        <title>Complete genome sequence of Streptomyces ambofaciens ATCC 23877, the spiramycin producer.</title>
        <authorList>
            <person name="Thibessard A."/>
            <person name="Haas D."/>
            <person name="Gerbaud C."/>
            <person name="Aigle B."/>
            <person name="Lautru S."/>
            <person name="Pernodet J.L."/>
            <person name="Leblond P."/>
        </authorList>
    </citation>
    <scope>NUCLEOTIDE SEQUENCE [LARGE SCALE GENOMIC DNA]</scope>
    <source>
        <strain evidence="3">ATCC 23877 / 3486 / DSM 40053 / JCM 4204 / NBRC 12836 / NRRL B-2516</strain>
    </source>
</reference>
<evidence type="ECO:0000313" key="2">
    <source>
        <dbReference type="EMBL" id="AKZ58582.1"/>
    </source>
</evidence>